<gene>
    <name evidence="1" type="ORF">TUM18999_15390</name>
    <name evidence="2" type="ORF">TUM20286_11440</name>
</gene>
<dbReference type="KEGG" id="ptw:TUM18999_15390"/>
<keyword evidence="4" id="KW-1185">Reference proteome</keyword>
<name>A0A6J4E1M4_9PSED</name>
<proteinExistence type="predicted"/>
<reference evidence="1 3" key="1">
    <citation type="submission" date="2020-05" db="EMBL/GenBank/DDBJ databases">
        <title>Characterization of novel class B3 metallo-beta-lactamase from novel Pseudomonas species.</title>
        <authorList>
            <person name="Yamada K."/>
            <person name="Aoki K."/>
            <person name="Ishii Y."/>
        </authorList>
    </citation>
    <scope>NUCLEOTIDE SEQUENCE [LARGE SCALE GENOMIC DNA]</scope>
    <source>
        <strain evidence="1 3">TUM18999</strain>
        <strain evidence="2 4">TUM20286</strain>
    </source>
</reference>
<accession>A0A6J4E1M4</accession>
<dbReference type="Proteomes" id="UP000509383">
    <property type="component" value="Chromosome"/>
</dbReference>
<organism evidence="1 3">
    <name type="scientific">Pseudomonas tohonis</name>
    <dbReference type="NCBI Taxonomy" id="2725477"/>
    <lineage>
        <taxon>Bacteria</taxon>
        <taxon>Pseudomonadati</taxon>
        <taxon>Pseudomonadota</taxon>
        <taxon>Gammaproteobacteria</taxon>
        <taxon>Pseudomonadales</taxon>
        <taxon>Pseudomonadaceae</taxon>
        <taxon>Pseudomonas</taxon>
    </lineage>
</organism>
<protein>
    <submittedName>
        <fullName evidence="1">Uncharacterized protein</fullName>
    </submittedName>
</protein>
<dbReference type="EMBL" id="BQKM01000002">
    <property type="protein sequence ID" value="GJN51392.1"/>
    <property type="molecule type" value="Genomic_DNA"/>
</dbReference>
<evidence type="ECO:0000313" key="2">
    <source>
        <dbReference type="EMBL" id="GJN51392.1"/>
    </source>
</evidence>
<dbReference type="RefSeq" id="WP_173176417.1">
    <property type="nucleotide sequence ID" value="NZ_AP023189.1"/>
</dbReference>
<evidence type="ECO:0000313" key="3">
    <source>
        <dbReference type="Proteomes" id="UP000509383"/>
    </source>
</evidence>
<dbReference type="Proteomes" id="UP001054892">
    <property type="component" value="Unassembled WGS sequence"/>
</dbReference>
<evidence type="ECO:0000313" key="1">
    <source>
        <dbReference type="EMBL" id="BCG23348.1"/>
    </source>
</evidence>
<sequence>MDKKSRVVVNPHYTSRLLGPLALAAEMDAEGLVLGAVDYTNRRHCELVIENLVRPTFERLDVSEATEVKNSLGYLGTDPNARKSLIEDRLLLCGIPPEEHCKFITLLWAVLFDDEDGDAESGFEQFKVVNKPLGRHRFSLIGPQKRTLAEQLDELRIQLAFLERQN</sequence>
<dbReference type="AlphaFoldDB" id="A0A6J4E1M4"/>
<dbReference type="EMBL" id="AP023189">
    <property type="protein sequence ID" value="BCG23348.1"/>
    <property type="molecule type" value="Genomic_DNA"/>
</dbReference>
<evidence type="ECO:0000313" key="4">
    <source>
        <dbReference type="Proteomes" id="UP001054892"/>
    </source>
</evidence>